<reference evidence="2" key="1">
    <citation type="journal article" date="2013" name="Proc. Natl. Acad. Sci. U.S.A.">
        <title>Improving the coverage of the cyanobacterial phylum using diversity-driven genome sequencing.</title>
        <authorList>
            <person name="Shih P.M."/>
            <person name="Wu D."/>
            <person name="Latifi A."/>
            <person name="Axen S.D."/>
            <person name="Fewer D.P."/>
            <person name="Talla E."/>
            <person name="Calteau A."/>
            <person name="Cai F."/>
            <person name="Tandeau de Marsac N."/>
            <person name="Rippka R."/>
            <person name="Herdman M."/>
            <person name="Sivonen K."/>
            <person name="Coursin T."/>
            <person name="Laurent T."/>
            <person name="Goodwin L."/>
            <person name="Nolan M."/>
            <person name="Davenport K.W."/>
            <person name="Han C.S."/>
            <person name="Rubin E.M."/>
            <person name="Eisen J.A."/>
            <person name="Woyke T."/>
            <person name="Gugger M."/>
            <person name="Kerfeld C.A."/>
        </authorList>
    </citation>
    <scope>NUCLEOTIDE SEQUENCE [LARGE SCALE GENOMIC DNA]</scope>
    <source>
        <strain evidence="2">PCC 10605</strain>
    </source>
</reference>
<dbReference type="AlphaFoldDB" id="K9Z3Z6"/>
<keyword evidence="2" id="KW-1185">Reference proteome</keyword>
<dbReference type="EMBL" id="CP003947">
    <property type="protein sequence ID" value="AFZ53859.1"/>
    <property type="molecule type" value="Genomic_DNA"/>
</dbReference>
<evidence type="ECO:0000313" key="1">
    <source>
        <dbReference type="EMBL" id="AFZ53859.1"/>
    </source>
</evidence>
<evidence type="ECO:0000313" key="2">
    <source>
        <dbReference type="Proteomes" id="UP000010480"/>
    </source>
</evidence>
<dbReference type="Proteomes" id="UP000010480">
    <property type="component" value="Chromosome"/>
</dbReference>
<proteinExistence type="predicted"/>
<organism evidence="1 2">
    <name type="scientific">Cyanobacterium aponinum (strain PCC 10605)</name>
    <dbReference type="NCBI Taxonomy" id="755178"/>
    <lineage>
        <taxon>Bacteria</taxon>
        <taxon>Bacillati</taxon>
        <taxon>Cyanobacteriota</taxon>
        <taxon>Cyanophyceae</taxon>
        <taxon>Oscillatoriophycideae</taxon>
        <taxon>Chroococcales</taxon>
        <taxon>Geminocystaceae</taxon>
        <taxon>Cyanobacterium</taxon>
    </lineage>
</organism>
<gene>
    <name evidence="1" type="ordered locus">Cyan10605_1757</name>
</gene>
<sequence length="54" mass="6425">MLIYNDFIFEIIKTIAIKVPVNYFLLIYHNYCIKADFALQKNTHTQRNCPLNFG</sequence>
<accession>K9Z3Z6</accession>
<dbReference type="HOGENOM" id="CLU_3042552_0_0_3"/>
<dbReference type="KEGG" id="can:Cyan10605_1757"/>
<protein>
    <submittedName>
        <fullName evidence="1">Uncharacterized protein</fullName>
    </submittedName>
</protein>
<name>K9Z3Z6_CYAAP</name>